<evidence type="ECO:0000313" key="2">
    <source>
        <dbReference type="EMBL" id="GMR59629.1"/>
    </source>
</evidence>
<gene>
    <name evidence="2" type="ORF">PMAYCL1PPCAC_29824</name>
</gene>
<dbReference type="EMBL" id="BTRK01000006">
    <property type="protein sequence ID" value="GMR59629.1"/>
    <property type="molecule type" value="Genomic_DNA"/>
</dbReference>
<protein>
    <submittedName>
        <fullName evidence="2">Uncharacterized protein</fullName>
    </submittedName>
</protein>
<organism evidence="2 3">
    <name type="scientific">Pristionchus mayeri</name>
    <dbReference type="NCBI Taxonomy" id="1317129"/>
    <lineage>
        <taxon>Eukaryota</taxon>
        <taxon>Metazoa</taxon>
        <taxon>Ecdysozoa</taxon>
        <taxon>Nematoda</taxon>
        <taxon>Chromadorea</taxon>
        <taxon>Rhabditida</taxon>
        <taxon>Rhabditina</taxon>
        <taxon>Diplogasteromorpha</taxon>
        <taxon>Diplogasteroidea</taxon>
        <taxon>Neodiplogasteridae</taxon>
        <taxon>Pristionchus</taxon>
    </lineage>
</organism>
<accession>A0AAN5DAT9</accession>
<reference evidence="3" key="1">
    <citation type="submission" date="2022-10" db="EMBL/GenBank/DDBJ databases">
        <title>Genome assembly of Pristionchus species.</title>
        <authorList>
            <person name="Yoshida K."/>
            <person name="Sommer R.J."/>
        </authorList>
    </citation>
    <scope>NUCLEOTIDE SEQUENCE [LARGE SCALE GENOMIC DNA]</scope>
    <source>
        <strain evidence="3">RS5460</strain>
    </source>
</reference>
<comment type="caution">
    <text evidence="2">The sequence shown here is derived from an EMBL/GenBank/DDBJ whole genome shotgun (WGS) entry which is preliminary data.</text>
</comment>
<feature type="compositionally biased region" description="Basic and acidic residues" evidence="1">
    <location>
        <begin position="65"/>
        <end position="84"/>
    </location>
</feature>
<keyword evidence="3" id="KW-1185">Reference proteome</keyword>
<proteinExistence type="predicted"/>
<dbReference type="AlphaFoldDB" id="A0AAN5DAT9"/>
<feature type="region of interest" description="Disordered" evidence="1">
    <location>
        <begin position="54"/>
        <end position="87"/>
    </location>
</feature>
<evidence type="ECO:0000313" key="3">
    <source>
        <dbReference type="Proteomes" id="UP001328107"/>
    </source>
</evidence>
<evidence type="ECO:0000256" key="1">
    <source>
        <dbReference type="SAM" id="MobiDB-lite"/>
    </source>
</evidence>
<dbReference type="Proteomes" id="UP001328107">
    <property type="component" value="Unassembled WGS sequence"/>
</dbReference>
<name>A0AAN5DAT9_9BILA</name>
<sequence>MSIWLSIVVNGRVSGDPRDKEGREGSACTLLGQFPEASHLFLTDPLVVDDEVLSDESGDSSIRSDGQDSREGNHSEDDSHHQGEHLAPPVEDIQKIVLVGPLGTWTESLCQDRAPSAYFLGISTLLGRSGHICEANCNNETLCSHTNTQQILKHVKQTKKYDNCV</sequence>
<feature type="non-terminal residue" evidence="2">
    <location>
        <position position="165"/>
    </location>
</feature>